<sequence>MHEELQDLAKRFGHYGPAASDIGDALWDQLSKKIQVVIPAGGESKRLRGVTQSGFNKISTPLPNGDTLIEYNIRMYRDAGLTDFVLLVGHAAQSVEQIVGNGSKLGVKVRYSHDPEKPVGTGGAVRHALDKGLLDASKYMIVHNGGDIFVGYPGNLPREHVSHHISFEKQGSVATILSAPMSLVQGSVLKVMDGFVKNISYEAYVPMPYHTAATVFSPTIFEYFERIFKPGEKMEFERALFPVLAAEGKLTAMKVDNQYFLPVKNEKQWQQLLTIFANK</sequence>
<feature type="domain" description="Nucleotidyl transferase" evidence="1">
    <location>
        <begin position="37"/>
        <end position="177"/>
    </location>
</feature>
<gene>
    <name evidence="2" type="ORF">A3B31_00865</name>
</gene>
<dbReference type="InterPro" id="IPR005835">
    <property type="entry name" value="NTP_transferase_dom"/>
</dbReference>
<evidence type="ECO:0000259" key="1">
    <source>
        <dbReference type="Pfam" id="PF00483"/>
    </source>
</evidence>
<dbReference type="Gene3D" id="3.90.550.10">
    <property type="entry name" value="Spore Coat Polysaccharide Biosynthesis Protein SpsA, Chain A"/>
    <property type="match status" value="1"/>
</dbReference>
<dbReference type="InterPro" id="IPR050486">
    <property type="entry name" value="Mannose-1P_guanyltransferase"/>
</dbReference>
<dbReference type="Proteomes" id="UP000177349">
    <property type="component" value="Unassembled WGS sequence"/>
</dbReference>
<reference evidence="2 3" key="1">
    <citation type="journal article" date="2016" name="Nat. Commun.">
        <title>Thousands of microbial genomes shed light on interconnected biogeochemical processes in an aquifer system.</title>
        <authorList>
            <person name="Anantharaman K."/>
            <person name="Brown C.T."/>
            <person name="Hug L.A."/>
            <person name="Sharon I."/>
            <person name="Castelle C.J."/>
            <person name="Probst A.J."/>
            <person name="Thomas B.C."/>
            <person name="Singh A."/>
            <person name="Wilkins M.J."/>
            <person name="Karaoz U."/>
            <person name="Brodie E.L."/>
            <person name="Williams K.H."/>
            <person name="Hubbard S.S."/>
            <person name="Banfield J.F."/>
        </authorList>
    </citation>
    <scope>NUCLEOTIDE SEQUENCE [LARGE SCALE GENOMIC DNA]</scope>
</reference>
<proteinExistence type="predicted"/>
<evidence type="ECO:0000313" key="2">
    <source>
        <dbReference type="EMBL" id="OGY92900.1"/>
    </source>
</evidence>
<dbReference type="AlphaFoldDB" id="A0A1G2BX33"/>
<name>A0A1G2BX33_9BACT</name>
<comment type="caution">
    <text evidence="2">The sequence shown here is derived from an EMBL/GenBank/DDBJ whole genome shotgun (WGS) entry which is preliminary data.</text>
</comment>
<dbReference type="EMBL" id="MHKN01000006">
    <property type="protein sequence ID" value="OGY92900.1"/>
    <property type="molecule type" value="Genomic_DNA"/>
</dbReference>
<dbReference type="InterPro" id="IPR029044">
    <property type="entry name" value="Nucleotide-diphossugar_trans"/>
</dbReference>
<dbReference type="SUPFAM" id="SSF53448">
    <property type="entry name" value="Nucleotide-diphospho-sugar transferases"/>
    <property type="match status" value="1"/>
</dbReference>
<evidence type="ECO:0000313" key="3">
    <source>
        <dbReference type="Proteomes" id="UP000177349"/>
    </source>
</evidence>
<accession>A0A1G2BX33</accession>
<dbReference type="PANTHER" id="PTHR22572">
    <property type="entry name" value="SUGAR-1-PHOSPHATE GUANYL TRANSFERASE"/>
    <property type="match status" value="1"/>
</dbReference>
<dbReference type="Pfam" id="PF00483">
    <property type="entry name" value="NTP_transferase"/>
    <property type="match status" value="1"/>
</dbReference>
<organism evidence="2 3">
    <name type="scientific">Candidatus Komeilibacteria bacterium RIFCSPLOWO2_01_FULL_53_11</name>
    <dbReference type="NCBI Taxonomy" id="1798552"/>
    <lineage>
        <taxon>Bacteria</taxon>
        <taxon>Candidatus Komeiliibacteriota</taxon>
    </lineage>
</organism>
<protein>
    <recommendedName>
        <fullName evidence="1">Nucleotidyl transferase domain-containing protein</fullName>
    </recommendedName>
</protein>